<dbReference type="InterPro" id="IPR039383">
    <property type="entry name" value="FHIT"/>
</dbReference>
<dbReference type="AlphaFoldDB" id="A0A1M5UZJ7"/>
<accession>A0A1M5UZJ7</accession>
<dbReference type="SUPFAM" id="SSF54197">
    <property type="entry name" value="HIT-like"/>
    <property type="match status" value="1"/>
</dbReference>
<feature type="binding site" evidence="3">
    <location>
        <position position="127"/>
    </location>
    <ligand>
        <name>substrate</name>
    </ligand>
</feature>
<evidence type="ECO:0000256" key="3">
    <source>
        <dbReference type="PIRSR" id="PIRSR639383-2"/>
    </source>
</evidence>
<dbReference type="Proteomes" id="UP000184139">
    <property type="component" value="Unassembled WGS sequence"/>
</dbReference>
<dbReference type="OrthoDB" id="9784774at2"/>
<feature type="domain" description="HIT" evidence="5">
    <location>
        <begin position="30"/>
        <end position="138"/>
    </location>
</feature>
<dbReference type="Pfam" id="PF01230">
    <property type="entry name" value="HIT"/>
    <property type="match status" value="1"/>
</dbReference>
<keyword evidence="7" id="KW-1185">Reference proteome</keyword>
<dbReference type="GO" id="GO:0000166">
    <property type="term" value="F:nucleotide binding"/>
    <property type="evidence" value="ECO:0007669"/>
    <property type="project" value="UniProtKB-KW"/>
</dbReference>
<feature type="binding site" evidence="3">
    <location>
        <position position="55"/>
    </location>
    <ligand>
        <name>substrate</name>
    </ligand>
</feature>
<name>A0A1M5UZJ7_9BACT</name>
<evidence type="ECO:0000256" key="4">
    <source>
        <dbReference type="PROSITE-ProRule" id="PRU00464"/>
    </source>
</evidence>
<dbReference type="PANTHER" id="PTHR42997:SF1">
    <property type="entry name" value="AP-4-A PHOSPHORYLASE"/>
    <property type="match status" value="1"/>
</dbReference>
<dbReference type="STRING" id="1121409.SAMN02745124_01422"/>
<sequence>MKTLWTPWRMERIIAVQAGDNKKKTVCPFEPPGTAPDSKTDLLLYRAADRLCLLNRFPYANGHLLIAPIRHVADLADLSSAERAGMMELVNSATGILKRVLDPDGFNIGINLGIDAGAGIPEHLHIHVVPRWRGDHNYLTVLAETRTIPEHIEATFDRLLPHFRNLSVT</sequence>
<dbReference type="InterPro" id="IPR052908">
    <property type="entry name" value="AP-4-A_phosphorylase"/>
</dbReference>
<keyword evidence="6" id="KW-0378">Hydrolase</keyword>
<evidence type="ECO:0000256" key="1">
    <source>
        <dbReference type="ARBA" id="ARBA00022741"/>
    </source>
</evidence>
<gene>
    <name evidence="6" type="ORF">SAMN02745124_01422</name>
</gene>
<dbReference type="CDD" id="cd01275">
    <property type="entry name" value="FHIT"/>
    <property type="match status" value="1"/>
</dbReference>
<reference evidence="6 7" key="1">
    <citation type="submission" date="2016-11" db="EMBL/GenBank/DDBJ databases">
        <authorList>
            <person name="Jaros S."/>
            <person name="Januszkiewicz K."/>
            <person name="Wedrychowicz H."/>
        </authorList>
    </citation>
    <scope>NUCLEOTIDE SEQUENCE [LARGE SCALE GENOMIC DNA]</scope>
    <source>
        <strain evidence="6 7">DSM 9705</strain>
    </source>
</reference>
<proteinExistence type="predicted"/>
<organism evidence="6 7">
    <name type="scientific">Desulfofustis glycolicus DSM 9705</name>
    <dbReference type="NCBI Taxonomy" id="1121409"/>
    <lineage>
        <taxon>Bacteria</taxon>
        <taxon>Pseudomonadati</taxon>
        <taxon>Thermodesulfobacteriota</taxon>
        <taxon>Desulfobulbia</taxon>
        <taxon>Desulfobulbales</taxon>
        <taxon>Desulfocapsaceae</taxon>
        <taxon>Desulfofustis</taxon>
    </lineage>
</organism>
<dbReference type="GO" id="GO:0016787">
    <property type="term" value="F:hydrolase activity"/>
    <property type="evidence" value="ECO:0007669"/>
    <property type="project" value="UniProtKB-KW"/>
</dbReference>
<dbReference type="EMBL" id="FQXS01000006">
    <property type="protein sequence ID" value="SHH68288.1"/>
    <property type="molecule type" value="Genomic_DNA"/>
</dbReference>
<protein>
    <submittedName>
        <fullName evidence="6">Diadenosine tetraphosphate (Ap4A) hydrolase</fullName>
    </submittedName>
</protein>
<feature type="active site" description="Tele-AMP-histidine intermediate" evidence="2">
    <location>
        <position position="125"/>
    </location>
</feature>
<dbReference type="InterPro" id="IPR036265">
    <property type="entry name" value="HIT-like_sf"/>
</dbReference>
<evidence type="ECO:0000313" key="6">
    <source>
        <dbReference type="EMBL" id="SHH68288.1"/>
    </source>
</evidence>
<evidence type="ECO:0000256" key="2">
    <source>
        <dbReference type="PIRSR" id="PIRSR639383-1"/>
    </source>
</evidence>
<dbReference type="InterPro" id="IPR011146">
    <property type="entry name" value="HIT-like"/>
</dbReference>
<feature type="short sequence motif" description="Histidine triad motif" evidence="4">
    <location>
        <begin position="123"/>
        <end position="127"/>
    </location>
</feature>
<dbReference type="PROSITE" id="PS51084">
    <property type="entry name" value="HIT_2"/>
    <property type="match status" value="1"/>
</dbReference>
<evidence type="ECO:0000259" key="5">
    <source>
        <dbReference type="PROSITE" id="PS51084"/>
    </source>
</evidence>
<keyword evidence="1" id="KW-0547">Nucleotide-binding</keyword>
<evidence type="ECO:0000313" key="7">
    <source>
        <dbReference type="Proteomes" id="UP000184139"/>
    </source>
</evidence>
<dbReference type="PANTHER" id="PTHR42997">
    <property type="entry name" value="HIT FAMILY HYDROLASE"/>
    <property type="match status" value="1"/>
</dbReference>
<dbReference type="Gene3D" id="3.30.428.10">
    <property type="entry name" value="HIT-like"/>
    <property type="match status" value="1"/>
</dbReference>
<dbReference type="RefSeq" id="WP_073374680.1">
    <property type="nucleotide sequence ID" value="NZ_FQXS01000006.1"/>
</dbReference>